<comment type="caution">
    <text evidence="1">The sequence shown here is derived from an EMBL/GenBank/DDBJ whole genome shotgun (WGS) entry which is preliminary data.</text>
</comment>
<proteinExistence type="predicted"/>
<evidence type="ECO:0000313" key="1">
    <source>
        <dbReference type="EMBL" id="KAJ1899127.1"/>
    </source>
</evidence>
<reference evidence="1" key="1">
    <citation type="submission" date="2022-07" db="EMBL/GenBank/DDBJ databases">
        <title>Phylogenomic reconstructions and comparative analyses of Kickxellomycotina fungi.</title>
        <authorList>
            <person name="Reynolds N.K."/>
            <person name="Stajich J.E."/>
            <person name="Barry K."/>
            <person name="Grigoriev I.V."/>
            <person name="Crous P."/>
            <person name="Smith M.E."/>
        </authorList>
    </citation>
    <scope>NUCLEOTIDE SEQUENCE</scope>
    <source>
        <strain evidence="1">Benny 63K</strain>
    </source>
</reference>
<evidence type="ECO:0000313" key="2">
    <source>
        <dbReference type="Proteomes" id="UP001150581"/>
    </source>
</evidence>
<gene>
    <name evidence="1" type="ORF">LPJ66_002311</name>
</gene>
<protein>
    <submittedName>
        <fullName evidence="1">Uncharacterized protein</fullName>
    </submittedName>
</protein>
<dbReference type="EMBL" id="JANBPG010000179">
    <property type="protein sequence ID" value="KAJ1899127.1"/>
    <property type="molecule type" value="Genomic_DNA"/>
</dbReference>
<keyword evidence="2" id="KW-1185">Reference proteome</keyword>
<name>A0ACC1IQR7_9FUNG</name>
<organism evidence="1 2">
    <name type="scientific">Kickxella alabastrina</name>
    <dbReference type="NCBI Taxonomy" id="61397"/>
    <lineage>
        <taxon>Eukaryota</taxon>
        <taxon>Fungi</taxon>
        <taxon>Fungi incertae sedis</taxon>
        <taxon>Zoopagomycota</taxon>
        <taxon>Kickxellomycotina</taxon>
        <taxon>Kickxellomycetes</taxon>
        <taxon>Kickxellales</taxon>
        <taxon>Kickxellaceae</taxon>
        <taxon>Kickxella</taxon>
    </lineage>
</organism>
<sequence length="285" mass="29201">MKFIYSITLLCTSFAAVSNAIAGQSQCRPDCHGKNVPCHAEEVPCYVKLEPCHQSHDPCHAKYRRQLEQQIPGGNTGGTGSFPGDNTGGTGSFPGDNTGGTGSFPGDNTGGTGSFPGGNTGTGSFPDIFGDLLPSGNTGGTGSTPGNNNTPINNNNNGSGQQPSSAAQSIPASIFDNLPGFLGISFPGQPQPTPTGAAANSLPNQLVSSPNTLNQDQGQNPNNQNDQNELGQQTDTGDINNNDDQEETVENIKTVDSHTGAATTVDNNGMFAGFVAVVAAAIWAF</sequence>
<dbReference type="Proteomes" id="UP001150581">
    <property type="component" value="Unassembled WGS sequence"/>
</dbReference>
<accession>A0ACC1IQR7</accession>